<dbReference type="InterPro" id="IPR003791">
    <property type="entry name" value="UPF0178"/>
</dbReference>
<reference evidence="3 4" key="1">
    <citation type="submission" date="2018-10" db="EMBL/GenBank/DDBJ databases">
        <title>Phylogenomics of Brevibacillus.</title>
        <authorList>
            <person name="Dunlap C."/>
        </authorList>
    </citation>
    <scope>NUCLEOTIDE SEQUENCE [LARGE SCALE GENOMIC DNA]</scope>
    <source>
        <strain evidence="3 4">JCM 15716</strain>
    </source>
</reference>
<dbReference type="OrthoDB" id="9798918at2"/>
<protein>
    <recommendedName>
        <fullName evidence="2">UPF0178 protein EDM56_29645</fullName>
    </recommendedName>
</protein>
<sequence>MAEQKRVLVDADACPKQALAIVRMLCERYGWQCITYASYNHQMDHPHHVMVDAGPQAVDLKLTNAVRLGDVVVTQDIGLAAMILGKQGLAVSPHGTIFYPDKIGFMLEERNEKARFRRGGGRTKGPAARTGDDDRKFAESLQLLLSGGER</sequence>
<comment type="similarity">
    <text evidence="1 2">Belongs to the UPF0178 family.</text>
</comment>
<proteinExistence type="inferred from homology"/>
<dbReference type="EMBL" id="RHHQ01000029">
    <property type="protein sequence ID" value="RNB79203.1"/>
    <property type="molecule type" value="Genomic_DNA"/>
</dbReference>
<dbReference type="HAMAP" id="MF_00489">
    <property type="entry name" value="UPF0178"/>
    <property type="match status" value="1"/>
</dbReference>
<keyword evidence="4" id="KW-1185">Reference proteome</keyword>
<dbReference type="Pfam" id="PF02639">
    <property type="entry name" value="DUF188"/>
    <property type="match status" value="1"/>
</dbReference>
<dbReference type="PANTHER" id="PTHR35146">
    <property type="entry name" value="UPF0178 PROTEIN YAII"/>
    <property type="match status" value="1"/>
</dbReference>
<evidence type="ECO:0000256" key="1">
    <source>
        <dbReference type="ARBA" id="ARBA00008522"/>
    </source>
</evidence>
<evidence type="ECO:0000313" key="3">
    <source>
        <dbReference type="EMBL" id="RNB79203.1"/>
    </source>
</evidence>
<dbReference type="RefSeq" id="WP_122921528.1">
    <property type="nucleotide sequence ID" value="NZ_RHHQ01000029.1"/>
</dbReference>
<evidence type="ECO:0000256" key="2">
    <source>
        <dbReference type="HAMAP-Rule" id="MF_00489"/>
    </source>
</evidence>
<dbReference type="PANTHER" id="PTHR35146:SF1">
    <property type="entry name" value="UPF0178 PROTEIN YAII"/>
    <property type="match status" value="1"/>
</dbReference>
<evidence type="ECO:0000313" key="4">
    <source>
        <dbReference type="Proteomes" id="UP000271031"/>
    </source>
</evidence>
<dbReference type="AlphaFoldDB" id="A0A3M8CU27"/>
<organism evidence="3 4">
    <name type="scientific">Brevibacillus fluminis</name>
    <dbReference type="NCBI Taxonomy" id="511487"/>
    <lineage>
        <taxon>Bacteria</taxon>
        <taxon>Bacillati</taxon>
        <taxon>Bacillota</taxon>
        <taxon>Bacilli</taxon>
        <taxon>Bacillales</taxon>
        <taxon>Paenibacillaceae</taxon>
        <taxon>Brevibacillus</taxon>
    </lineage>
</organism>
<dbReference type="Proteomes" id="UP000271031">
    <property type="component" value="Unassembled WGS sequence"/>
</dbReference>
<comment type="caution">
    <text evidence="3">The sequence shown here is derived from an EMBL/GenBank/DDBJ whole genome shotgun (WGS) entry which is preliminary data.</text>
</comment>
<accession>A0A3M8CU27</accession>
<gene>
    <name evidence="3" type="ORF">EDM56_29645</name>
</gene>
<name>A0A3M8CU27_9BACL</name>